<keyword evidence="3" id="KW-0808">Transferase</keyword>
<evidence type="ECO:0000313" key="3">
    <source>
        <dbReference type="EMBL" id="MDX8305842.1"/>
    </source>
</evidence>
<feature type="domain" description="Glycosyl transferase family 1" evidence="1">
    <location>
        <begin position="950"/>
        <end position="1105"/>
    </location>
</feature>
<dbReference type="GO" id="GO:0016757">
    <property type="term" value="F:glycosyltransferase activity"/>
    <property type="evidence" value="ECO:0007669"/>
    <property type="project" value="UniProtKB-KW"/>
</dbReference>
<organism evidence="3">
    <name type="scientific">Agrobacterium rosae</name>
    <dbReference type="NCBI Taxonomy" id="1972867"/>
    <lineage>
        <taxon>Bacteria</taxon>
        <taxon>Pseudomonadati</taxon>
        <taxon>Pseudomonadota</taxon>
        <taxon>Alphaproteobacteria</taxon>
        <taxon>Hyphomicrobiales</taxon>
        <taxon>Rhizobiaceae</taxon>
        <taxon>Rhizobium/Agrobacterium group</taxon>
        <taxon>Agrobacterium</taxon>
    </lineage>
</organism>
<evidence type="ECO:0000259" key="1">
    <source>
        <dbReference type="Pfam" id="PF00534"/>
    </source>
</evidence>
<evidence type="ECO:0000259" key="2">
    <source>
        <dbReference type="Pfam" id="PF00535"/>
    </source>
</evidence>
<dbReference type="RefSeq" id="WP_320203893.1">
    <property type="nucleotide sequence ID" value="NZ_CP192782.1"/>
</dbReference>
<dbReference type="InterPro" id="IPR050834">
    <property type="entry name" value="Glycosyltransf_2"/>
</dbReference>
<dbReference type="GO" id="GO:0044010">
    <property type="term" value="P:single-species biofilm formation"/>
    <property type="evidence" value="ECO:0007669"/>
    <property type="project" value="TreeGrafter"/>
</dbReference>
<gene>
    <name evidence="3" type="ORF">RMR22_26850</name>
</gene>
<accession>A0AAW9FQH7</accession>
<protein>
    <submittedName>
        <fullName evidence="3">Glycosyltransferase</fullName>
        <ecNumber evidence="3">2.4.-.-</ecNumber>
    </submittedName>
</protein>
<sequence>MRLGSIPTLFRNSIGAKRYAKIFDKKYYYQAYPDVKNAGLNAWTHYRTTGWKEGRNPHQKFNTLAYIACNPDILELDISPVEHVIDYHTINFSGAYAGYAEQKSNLSLLNHPRVPATLHQYIARFEAIRSCNLFDQDFYASQLASPPNDLIEHYIRHGHLSLIAPHPNFDPVFYYERYSDVRRAAANPLVHYLQHGEREGRQCIIAVDNGNERANTVGGNLLDHNYWSACADITDRLRHAPASHEAVSGPLISILTPVYNVEVSLLREMIDSVLRQTYANWELCLVDDGSTALGLHEMLNGLTVEDARIKVAFRRENGGISAATNDCLAMAEGEYIALVDNDDLLTVDALAEMAKAIVINKYPDWLYSDECKIDSENRISDLFAKPDWSPLMLTNYMYTGHLTLYRKAAVTRLGGFRTKFDFSQDYDLALRMAEITNSIVHVAKYLYCWRLIPSSGSMGGKPSARISNLGALGDAAARRGWEGEAIALPTANRLKFSVKDDLVSIIIPSDNESNIRKSLDSILTSSTYKNIEVIVVTNSAIAKSLGGLYRQNNVVWSRYDLTFNFSDKCNSGAKVASGKYLIFFNDDVRVITPDWIEVVMELFSVSRVGIVGPKLLYEDGSIQHAGMVTGVRRFVGTAFHSYESDTTAHFNFAQCVREVSLVCGALLAISREIFDLVGGFDAINTPVNHSDVDLCFKVREAGYFCVYTPYASLFHIGHVSLGEEDKRIAEGKRPKKKEKIDTYLISRWGDFIARDPYFPPAIRDLVYLDSQEPFSFFPPTLQRETVRDVLILSHDLSGSGAPKVAYDLAAMFRRSECNVVVISPTDGYYREKLSEEGFAVIIDPLITSAHPASMAVLQGFDLVIANTIVTWQAAQDLSKNTDVILYAHETELVRHLAAQEIEFVPALRNLKAIWCGSEKSANYLRDFGLEPKIIEYGVDDLSKSPSIKRISVGMLGSYEARKAQDLAVLGFASIEEDVREMAKLDIFGRVLDQAYFDEVNRLAAPYANIFLHGELDYKMYLEQLTDLDIVIVCSRDDTLPLVSLDALALGKPLICSRTTGTSAYIINLESGMILDDNTPQEIGEVLRQVIKDKTLREELGLGARKVFEENFTKTSFSKRLSAELNFTVRS</sequence>
<name>A0AAW9FQH7_9HYPH</name>
<dbReference type="InterPro" id="IPR041693">
    <property type="entry name" value="Glyco_trans_4_5"/>
</dbReference>
<reference evidence="3" key="1">
    <citation type="journal article" date="2023" name="Phytobiomes J">
        <title>Deciphering the key players within the bacterial microbiota associated with aerial crown gall tumors on rhododendron: Insights into the gallobiome.</title>
        <authorList>
            <person name="Kuzmanovic N."/>
            <person name="Nesme J."/>
            <person name="Wolf J."/>
            <person name="Neumann-Schaal M."/>
            <person name="Petersen J."/>
            <person name="Fernandez-Gnecco G."/>
            <person name="Sproeer C."/>
            <person name="Bunk B."/>
            <person name="Overmann J."/>
            <person name="Sorensen S.J."/>
            <person name="Idczak E."/>
            <person name="Smalla K."/>
        </authorList>
    </citation>
    <scope>NUCLEOTIDE SEQUENCE</scope>
    <source>
        <strain evidence="3">Rho-11.1</strain>
    </source>
</reference>
<dbReference type="InterPro" id="IPR029044">
    <property type="entry name" value="Nucleotide-diphossugar_trans"/>
</dbReference>
<comment type="caution">
    <text evidence="3">The sequence shown here is derived from an EMBL/GenBank/DDBJ whole genome shotgun (WGS) entry which is preliminary data.</text>
</comment>
<feature type="domain" description="Glycosyltransferase 2-like" evidence="2">
    <location>
        <begin position="504"/>
        <end position="642"/>
    </location>
</feature>
<dbReference type="SUPFAM" id="SSF53448">
    <property type="entry name" value="Nucleotide-diphospho-sugar transferases"/>
    <property type="match status" value="2"/>
</dbReference>
<dbReference type="Pfam" id="PF00534">
    <property type="entry name" value="Glycos_transf_1"/>
    <property type="match status" value="1"/>
</dbReference>
<dbReference type="CDD" id="cd03801">
    <property type="entry name" value="GT4_PimA-like"/>
    <property type="match status" value="1"/>
</dbReference>
<dbReference type="PANTHER" id="PTHR43685:SF2">
    <property type="entry name" value="GLYCOSYLTRANSFERASE 2-LIKE DOMAIN-CONTAINING PROTEIN"/>
    <property type="match status" value="1"/>
</dbReference>
<dbReference type="EMBL" id="JAVRAF010000032">
    <property type="protein sequence ID" value="MDX8305842.1"/>
    <property type="molecule type" value="Genomic_DNA"/>
</dbReference>
<dbReference type="InterPro" id="IPR001296">
    <property type="entry name" value="Glyco_trans_1"/>
</dbReference>
<keyword evidence="3" id="KW-0328">Glycosyltransferase</keyword>
<dbReference type="Pfam" id="PF00535">
    <property type="entry name" value="Glycos_transf_2"/>
    <property type="match status" value="2"/>
</dbReference>
<dbReference type="InterPro" id="IPR001173">
    <property type="entry name" value="Glyco_trans_2-like"/>
</dbReference>
<dbReference type="CDD" id="cd04184">
    <property type="entry name" value="GT2_RfbC_Mx_like"/>
    <property type="match status" value="1"/>
</dbReference>
<dbReference type="Gene3D" id="3.40.50.2000">
    <property type="entry name" value="Glycogen Phosphorylase B"/>
    <property type="match status" value="1"/>
</dbReference>
<proteinExistence type="predicted"/>
<dbReference type="EC" id="2.4.-.-" evidence="3"/>
<dbReference type="Pfam" id="PF16994">
    <property type="entry name" value="Glyco_trans_4_5"/>
    <property type="match status" value="1"/>
</dbReference>
<dbReference type="AlphaFoldDB" id="A0AAW9FQH7"/>
<dbReference type="PANTHER" id="PTHR43685">
    <property type="entry name" value="GLYCOSYLTRANSFERASE"/>
    <property type="match status" value="1"/>
</dbReference>
<feature type="domain" description="Glycosyltransferase 2-like" evidence="2">
    <location>
        <begin position="253"/>
        <end position="410"/>
    </location>
</feature>
<dbReference type="Gene3D" id="3.90.550.10">
    <property type="entry name" value="Spore Coat Polysaccharide Biosynthesis Protein SpsA, Chain A"/>
    <property type="match status" value="2"/>
</dbReference>
<dbReference type="SUPFAM" id="SSF53756">
    <property type="entry name" value="UDP-Glycosyltransferase/glycogen phosphorylase"/>
    <property type="match status" value="1"/>
</dbReference>